<evidence type="ECO:0000259" key="7">
    <source>
        <dbReference type="PROSITE" id="PS51710"/>
    </source>
</evidence>
<dbReference type="PRINTS" id="PR00326">
    <property type="entry name" value="GTP1OBG"/>
</dbReference>
<evidence type="ECO:0000313" key="9">
    <source>
        <dbReference type="EMBL" id="PPC74939.1"/>
    </source>
</evidence>
<dbReference type="Gene3D" id="3.40.50.300">
    <property type="entry name" value="P-loop containing nucleotide triphosphate hydrolases"/>
    <property type="match status" value="1"/>
</dbReference>
<reference evidence="9 10" key="1">
    <citation type="submission" date="2018-02" db="EMBL/GenBank/DDBJ databases">
        <title>novel marine gammaproteobacteria from coastal saline agro ecosystem.</title>
        <authorList>
            <person name="Krishnan R."/>
            <person name="Ramesh Kumar N."/>
        </authorList>
    </citation>
    <scope>NUCLEOTIDE SEQUENCE [LARGE SCALE GENOMIC DNA]</scope>
    <source>
        <strain evidence="9 10">228</strain>
    </source>
</reference>
<dbReference type="CDD" id="cd01900">
    <property type="entry name" value="YchF"/>
    <property type="match status" value="1"/>
</dbReference>
<dbReference type="InterPro" id="IPR004396">
    <property type="entry name" value="ATPase_YchF/OLA1"/>
</dbReference>
<dbReference type="Gene3D" id="3.10.20.30">
    <property type="match status" value="1"/>
</dbReference>
<dbReference type="InterPro" id="IPR023192">
    <property type="entry name" value="TGS-like_dom_sf"/>
</dbReference>
<dbReference type="PROSITE" id="PS51880">
    <property type="entry name" value="TGS"/>
    <property type="match status" value="1"/>
</dbReference>
<name>A0A2S5KK95_9PROT</name>
<dbReference type="Proteomes" id="UP000238196">
    <property type="component" value="Unassembled WGS sequence"/>
</dbReference>
<organism evidence="9 10">
    <name type="scientific">Proteobacteria bacterium 228</name>
    <dbReference type="NCBI Taxonomy" id="2083153"/>
    <lineage>
        <taxon>Bacteria</taxon>
        <taxon>Pseudomonadati</taxon>
        <taxon>Pseudomonadota</taxon>
    </lineage>
</organism>
<evidence type="ECO:0000256" key="4">
    <source>
        <dbReference type="ARBA" id="ARBA00022840"/>
    </source>
</evidence>
<dbReference type="AlphaFoldDB" id="A0A2S5KK95"/>
<dbReference type="SUPFAM" id="SSF81271">
    <property type="entry name" value="TGS-like"/>
    <property type="match status" value="1"/>
</dbReference>
<dbReference type="Gene3D" id="1.10.150.300">
    <property type="entry name" value="TGS-like domain"/>
    <property type="match status" value="1"/>
</dbReference>
<dbReference type="GO" id="GO:0005525">
    <property type="term" value="F:GTP binding"/>
    <property type="evidence" value="ECO:0007669"/>
    <property type="project" value="InterPro"/>
</dbReference>
<evidence type="ECO:0000313" key="10">
    <source>
        <dbReference type="Proteomes" id="UP000238196"/>
    </source>
</evidence>
<dbReference type="SUPFAM" id="SSF52540">
    <property type="entry name" value="P-loop containing nucleoside triphosphate hydrolases"/>
    <property type="match status" value="1"/>
</dbReference>
<dbReference type="EMBL" id="PRLP01000122">
    <property type="protein sequence ID" value="PPC74939.1"/>
    <property type="molecule type" value="Genomic_DNA"/>
</dbReference>
<gene>
    <name evidence="6" type="primary">ychF</name>
    <name evidence="9" type="ORF">C4K68_23460</name>
</gene>
<dbReference type="InterPro" id="IPR012675">
    <property type="entry name" value="Beta-grasp_dom_sf"/>
</dbReference>
<evidence type="ECO:0000256" key="1">
    <source>
        <dbReference type="ARBA" id="ARBA00001946"/>
    </source>
</evidence>
<dbReference type="FunFam" id="1.10.150.300:FF:000001">
    <property type="entry name" value="Ribosome-binding ATPase YchF"/>
    <property type="match status" value="1"/>
</dbReference>
<dbReference type="OrthoDB" id="5288966at2"/>
<dbReference type="Pfam" id="PF06071">
    <property type="entry name" value="YchF-GTPase_C"/>
    <property type="match status" value="1"/>
</dbReference>
<protein>
    <recommendedName>
        <fullName evidence="6">Ribosome-binding ATPase YchF</fullName>
    </recommendedName>
</protein>
<dbReference type="Pfam" id="PF01926">
    <property type="entry name" value="MMR_HSR1"/>
    <property type="match status" value="1"/>
</dbReference>
<feature type="domain" description="OBG-type G" evidence="7">
    <location>
        <begin position="3"/>
        <end position="258"/>
    </location>
</feature>
<comment type="similarity">
    <text evidence="6">Belongs to the TRAFAC class OBG-HflX-like GTPase superfamily. OBG GTPase family. YchF/OLA1 subfamily.</text>
</comment>
<evidence type="ECO:0000256" key="3">
    <source>
        <dbReference type="ARBA" id="ARBA00022741"/>
    </source>
</evidence>
<dbReference type="InterPro" id="IPR013029">
    <property type="entry name" value="YchF_C"/>
</dbReference>
<dbReference type="PANTHER" id="PTHR23305:SF18">
    <property type="entry name" value="OBG-TYPE G DOMAIN-CONTAINING PROTEIN"/>
    <property type="match status" value="1"/>
</dbReference>
<dbReference type="PROSITE" id="PS51710">
    <property type="entry name" value="G_OBG"/>
    <property type="match status" value="1"/>
</dbReference>
<evidence type="ECO:0000259" key="8">
    <source>
        <dbReference type="PROSITE" id="PS51880"/>
    </source>
</evidence>
<feature type="domain" description="TGS" evidence="8">
    <location>
        <begin position="281"/>
        <end position="364"/>
    </location>
</feature>
<keyword evidence="4 6" id="KW-0067">ATP-binding</keyword>
<keyword evidence="5" id="KW-0460">Magnesium</keyword>
<accession>A0A2S5KK95</accession>
<evidence type="ECO:0000256" key="5">
    <source>
        <dbReference type="ARBA" id="ARBA00022842"/>
    </source>
</evidence>
<dbReference type="InterPro" id="IPR004095">
    <property type="entry name" value="TGS"/>
</dbReference>
<dbReference type="InterPro" id="IPR031167">
    <property type="entry name" value="G_OBG"/>
</dbReference>
<dbReference type="PANTHER" id="PTHR23305">
    <property type="entry name" value="OBG GTPASE FAMILY"/>
    <property type="match status" value="1"/>
</dbReference>
<dbReference type="InterPro" id="IPR006073">
    <property type="entry name" value="GTP-bd"/>
</dbReference>
<dbReference type="InterPro" id="IPR012676">
    <property type="entry name" value="TGS-like"/>
</dbReference>
<proteinExistence type="inferred from homology"/>
<dbReference type="CDD" id="cd04867">
    <property type="entry name" value="TGS_YchF_OLA1"/>
    <property type="match status" value="1"/>
</dbReference>
<dbReference type="InterPro" id="IPR027417">
    <property type="entry name" value="P-loop_NTPase"/>
</dbReference>
<dbReference type="InterPro" id="IPR041706">
    <property type="entry name" value="YchF_N"/>
</dbReference>
<dbReference type="GO" id="GO:0005524">
    <property type="term" value="F:ATP binding"/>
    <property type="evidence" value="ECO:0007669"/>
    <property type="project" value="UniProtKB-UniRule"/>
</dbReference>
<comment type="cofactor">
    <cofactor evidence="1">
        <name>Mg(2+)</name>
        <dbReference type="ChEBI" id="CHEBI:18420"/>
    </cofactor>
</comment>
<dbReference type="FunFam" id="3.10.20.30:FF:000001">
    <property type="entry name" value="Ribosome-binding ATPase YchF"/>
    <property type="match status" value="1"/>
</dbReference>
<comment type="function">
    <text evidence="6">ATPase that binds to both the 70S ribosome and the 50S ribosomal subunit in a nucleotide-independent manner.</text>
</comment>
<dbReference type="GO" id="GO:0016887">
    <property type="term" value="F:ATP hydrolysis activity"/>
    <property type="evidence" value="ECO:0007669"/>
    <property type="project" value="UniProtKB-UniRule"/>
</dbReference>
<evidence type="ECO:0000256" key="2">
    <source>
        <dbReference type="ARBA" id="ARBA00022723"/>
    </source>
</evidence>
<evidence type="ECO:0000256" key="6">
    <source>
        <dbReference type="HAMAP-Rule" id="MF_00944"/>
    </source>
</evidence>
<feature type="binding site" evidence="6">
    <location>
        <begin position="12"/>
        <end position="17"/>
    </location>
    <ligand>
        <name>ATP</name>
        <dbReference type="ChEBI" id="CHEBI:30616"/>
    </ligand>
</feature>
<dbReference type="HAMAP" id="MF_00944">
    <property type="entry name" value="YchF_OLA1_ATPase"/>
    <property type="match status" value="1"/>
</dbReference>
<keyword evidence="2" id="KW-0479">Metal-binding</keyword>
<dbReference type="NCBIfam" id="TIGR00092">
    <property type="entry name" value="redox-regulated ATPase YchF"/>
    <property type="match status" value="1"/>
</dbReference>
<keyword evidence="3 6" id="KW-0547">Nucleotide-binding</keyword>
<dbReference type="GO" id="GO:0046872">
    <property type="term" value="F:metal ion binding"/>
    <property type="evidence" value="ECO:0007669"/>
    <property type="project" value="UniProtKB-KW"/>
</dbReference>
<dbReference type="PIRSF" id="PIRSF006641">
    <property type="entry name" value="CHP00092"/>
    <property type="match status" value="1"/>
</dbReference>
<comment type="caution">
    <text evidence="9">The sequence shown here is derived from an EMBL/GenBank/DDBJ whole genome shotgun (WGS) entry which is preliminary data.</text>
</comment>
<dbReference type="GO" id="GO:0043023">
    <property type="term" value="F:ribosomal large subunit binding"/>
    <property type="evidence" value="ECO:0007669"/>
    <property type="project" value="UniProtKB-UniRule"/>
</dbReference>
<dbReference type="GO" id="GO:0005737">
    <property type="term" value="C:cytoplasm"/>
    <property type="evidence" value="ECO:0007669"/>
    <property type="project" value="TreeGrafter"/>
</dbReference>
<sequence length="366" mass="40123">MGFNCGIVGLPNVGKSTLFNALTKSGIAAENFPFCTIEPNSGIVPMPDPRLDALAAIVNPQRILPTTMEFVDIAGLVAGASKGEGLGNKFLANIRETDAIAHVVRCFEDDNVIHVANSVDPKRDIEIIDLELILADLDSCEKQLQRVVRAAKGNDKEALAQKALLEKLIPHFNDGKPARSLLKNLSDDEKRLAKTFHLLTTKPVMYIANVAEDGFEDNPLLNVVRAIAEEEGAVVVPVCNKIEAEIAELDDIEEMQMFLESMGMEEPGLNRVIRAGYALLNLQTYFTAGVKEVRAWTVKVGATAPQAAGVIHTDFEKGFIRAEVVGYDDFVQFKGEQGAKEAGKWRLEGKEYIVKDGDVMHFRFNV</sequence>